<proteinExistence type="predicted"/>
<dbReference type="EMBL" id="CAJHUC010001304">
    <property type="protein sequence ID" value="CAD7700600.1"/>
    <property type="molecule type" value="Genomic_DNA"/>
</dbReference>
<evidence type="ECO:0000313" key="2">
    <source>
        <dbReference type="Proteomes" id="UP000708148"/>
    </source>
</evidence>
<protein>
    <submittedName>
        <fullName evidence="1">Uncharacterized protein</fullName>
    </submittedName>
</protein>
<accession>A0A8S1J481</accession>
<keyword evidence="2" id="KW-1185">Reference proteome</keyword>
<organism evidence="1 2">
    <name type="scientific">Ostreobium quekettii</name>
    <dbReference type="NCBI Taxonomy" id="121088"/>
    <lineage>
        <taxon>Eukaryota</taxon>
        <taxon>Viridiplantae</taxon>
        <taxon>Chlorophyta</taxon>
        <taxon>core chlorophytes</taxon>
        <taxon>Ulvophyceae</taxon>
        <taxon>TCBD clade</taxon>
        <taxon>Bryopsidales</taxon>
        <taxon>Ostreobineae</taxon>
        <taxon>Ostreobiaceae</taxon>
        <taxon>Ostreobium</taxon>
    </lineage>
</organism>
<sequence length="258" mass="26739">MGGSATAVADADATEGVPVSVESVAVAGEGETVVVKKRGTAEGVVVDVLIEGMLMEAKGKNGTDPVAEAIVDALADGELEPIVRGIAETVEQPCPPNTEYAACPVPKAAEALAKAFNISQTEGYEEAFAVLTALGMAEGGRVAKAFAIAASSIYARNGCSSLKIALEAARSFAIEDGNERSFANALDFDDDLIGCIYGVCTSATLLECCKNDDTTCGCLSSGCTYELWKETPRHMWRCPKCEDPGVCICPSNLPQQAG</sequence>
<comment type="caution">
    <text evidence="1">The sequence shown here is derived from an EMBL/GenBank/DDBJ whole genome shotgun (WGS) entry which is preliminary data.</text>
</comment>
<name>A0A8S1J481_9CHLO</name>
<dbReference type="AlphaFoldDB" id="A0A8S1J481"/>
<dbReference type="Proteomes" id="UP000708148">
    <property type="component" value="Unassembled WGS sequence"/>
</dbReference>
<gene>
    <name evidence="1" type="ORF">OSTQU699_LOCUS5959</name>
</gene>
<evidence type="ECO:0000313" key="1">
    <source>
        <dbReference type="EMBL" id="CAD7700600.1"/>
    </source>
</evidence>
<reference evidence="1" key="1">
    <citation type="submission" date="2020-12" db="EMBL/GenBank/DDBJ databases">
        <authorList>
            <person name="Iha C."/>
        </authorList>
    </citation>
    <scope>NUCLEOTIDE SEQUENCE</scope>
</reference>